<feature type="transmembrane region" description="Helical" evidence="6">
    <location>
        <begin position="353"/>
        <end position="374"/>
    </location>
</feature>
<keyword evidence="5 6" id="KW-0472">Membrane</keyword>
<feature type="transmembrane region" description="Helical" evidence="6">
    <location>
        <begin position="307"/>
        <end position="332"/>
    </location>
</feature>
<evidence type="ECO:0000313" key="9">
    <source>
        <dbReference type="Proteomes" id="UP000326950"/>
    </source>
</evidence>
<protein>
    <submittedName>
        <fullName evidence="8">Transmembrane amino acid transporter protein-domain-containing protein</fullName>
    </submittedName>
</protein>
<name>A0A5N6UXE9_ASPTM</name>
<evidence type="ECO:0000256" key="4">
    <source>
        <dbReference type="ARBA" id="ARBA00022989"/>
    </source>
</evidence>
<dbReference type="InterPro" id="IPR013057">
    <property type="entry name" value="AA_transpt_TM"/>
</dbReference>
<dbReference type="PANTHER" id="PTHR22950">
    <property type="entry name" value="AMINO ACID TRANSPORTER"/>
    <property type="match status" value="1"/>
</dbReference>
<gene>
    <name evidence="8" type="ORF">BDV40DRAFT_311845</name>
</gene>
<accession>A0A5N6UXE9</accession>
<dbReference type="PANTHER" id="PTHR22950:SF683">
    <property type="entry name" value="AMINO ACID TRANSPORTER (EUROFUNG)"/>
    <property type="match status" value="1"/>
</dbReference>
<comment type="subcellular location">
    <subcellularLocation>
        <location evidence="1">Membrane</location>
        <topology evidence="1">Multi-pass membrane protein</topology>
    </subcellularLocation>
</comment>
<dbReference type="AlphaFoldDB" id="A0A5N6UXE9"/>
<feature type="transmembrane region" description="Helical" evidence="6">
    <location>
        <begin position="73"/>
        <end position="94"/>
    </location>
</feature>
<feature type="transmembrane region" description="Helical" evidence="6">
    <location>
        <begin position="229"/>
        <end position="253"/>
    </location>
</feature>
<feature type="transmembrane region" description="Helical" evidence="6">
    <location>
        <begin position="122"/>
        <end position="144"/>
    </location>
</feature>
<feature type="domain" description="Amino acid transporter transmembrane" evidence="7">
    <location>
        <begin position="44"/>
        <end position="440"/>
    </location>
</feature>
<dbReference type="Proteomes" id="UP000326950">
    <property type="component" value="Unassembled WGS sequence"/>
</dbReference>
<keyword evidence="9" id="KW-1185">Reference proteome</keyword>
<evidence type="ECO:0000256" key="3">
    <source>
        <dbReference type="ARBA" id="ARBA00022692"/>
    </source>
</evidence>
<evidence type="ECO:0000256" key="6">
    <source>
        <dbReference type="SAM" id="Phobius"/>
    </source>
</evidence>
<feature type="transmembrane region" description="Helical" evidence="6">
    <location>
        <begin position="412"/>
        <end position="433"/>
    </location>
</feature>
<comment type="similarity">
    <text evidence="2">Belongs to the amino acid/polyamine transporter 2 family.</text>
</comment>
<feature type="transmembrane region" description="Helical" evidence="6">
    <location>
        <begin position="265"/>
        <end position="287"/>
    </location>
</feature>
<dbReference type="OrthoDB" id="40134at2759"/>
<keyword evidence="3 6" id="KW-0812">Transmembrane</keyword>
<reference evidence="8 9" key="1">
    <citation type="submission" date="2019-04" db="EMBL/GenBank/DDBJ databases">
        <title>Friends and foes A comparative genomics study of 23 Aspergillus species from section Flavi.</title>
        <authorList>
            <consortium name="DOE Joint Genome Institute"/>
            <person name="Kjaerbolling I."/>
            <person name="Vesth T."/>
            <person name="Frisvad J.C."/>
            <person name="Nybo J.L."/>
            <person name="Theobald S."/>
            <person name="Kildgaard S."/>
            <person name="Isbrandt T."/>
            <person name="Kuo A."/>
            <person name="Sato A."/>
            <person name="Lyhne E.K."/>
            <person name="Kogle M.E."/>
            <person name="Wiebenga A."/>
            <person name="Kun R.S."/>
            <person name="Lubbers R.J."/>
            <person name="Makela M.R."/>
            <person name="Barry K."/>
            <person name="Chovatia M."/>
            <person name="Clum A."/>
            <person name="Daum C."/>
            <person name="Haridas S."/>
            <person name="He G."/>
            <person name="LaButti K."/>
            <person name="Lipzen A."/>
            <person name="Mondo S."/>
            <person name="Riley R."/>
            <person name="Salamov A."/>
            <person name="Simmons B.A."/>
            <person name="Magnuson J.K."/>
            <person name="Henrissat B."/>
            <person name="Mortensen U.H."/>
            <person name="Larsen T.O."/>
            <person name="Devries R.P."/>
            <person name="Grigoriev I.V."/>
            <person name="Machida M."/>
            <person name="Baker S.E."/>
            <person name="Andersen M.R."/>
        </authorList>
    </citation>
    <scope>NUCLEOTIDE SEQUENCE [LARGE SCALE GENOMIC DNA]</scope>
    <source>
        <strain evidence="8 9">CBS 117626</strain>
    </source>
</reference>
<sequence length="464" mass="49327">MSEPKDPQAGLMEKPSMALEAPPIAHDAVFGEITEEGPNYRDVGWLGTVALMMKTQFGLGVLSIPQILDSLGLIPGIVCLLAIATITTWSNYVIGTFKLRHPEVYAIDDAGELLFGRVGRELFGIAVCIYWIFCSGSGLLSTSIGLNAVSAHGTCTAVFVAVSAIASFSLASIRTLGKMKWAAWAGVASVFTAVMMATIAVGLQERPPTAPKGGGPWVSDYKLVGNPSFVQAITAVSSIVFAYAGTPGFFPIAAEMRDPSQYTRALLICQTALTSIYIAIGTVIYYYCGSYVASPALGSAGTLIKKVAYGIALPGLVASTVIVLHFSSKYLFIRILRGSEHLTANTFKHWATWLSCTFAITISSYLIASGIPIFSDLVSLIGALLGTFMSFQPMGCMWLYDNWKSGREQPSLKWILLSTWSIVVIVSGSFLMVAGTYGSVVNIIASSKATPGSSAWSCADNSNS</sequence>
<evidence type="ECO:0000256" key="1">
    <source>
        <dbReference type="ARBA" id="ARBA00004141"/>
    </source>
</evidence>
<feature type="transmembrane region" description="Helical" evidence="6">
    <location>
        <begin position="182"/>
        <end position="203"/>
    </location>
</feature>
<evidence type="ECO:0000256" key="2">
    <source>
        <dbReference type="ARBA" id="ARBA00008066"/>
    </source>
</evidence>
<dbReference type="GO" id="GO:0015179">
    <property type="term" value="F:L-amino acid transmembrane transporter activity"/>
    <property type="evidence" value="ECO:0007669"/>
    <property type="project" value="TreeGrafter"/>
</dbReference>
<dbReference type="FunFam" id="1.20.1740.10:FF:000039">
    <property type="entry name" value="Neutral amino acid transporter (Eurofung)"/>
    <property type="match status" value="1"/>
</dbReference>
<proteinExistence type="inferred from homology"/>
<dbReference type="EMBL" id="ML738619">
    <property type="protein sequence ID" value="KAE8163274.1"/>
    <property type="molecule type" value="Genomic_DNA"/>
</dbReference>
<evidence type="ECO:0000259" key="7">
    <source>
        <dbReference type="Pfam" id="PF01490"/>
    </source>
</evidence>
<keyword evidence="4 6" id="KW-1133">Transmembrane helix</keyword>
<organism evidence="8 9">
    <name type="scientific">Aspergillus tamarii</name>
    <dbReference type="NCBI Taxonomy" id="41984"/>
    <lineage>
        <taxon>Eukaryota</taxon>
        <taxon>Fungi</taxon>
        <taxon>Dikarya</taxon>
        <taxon>Ascomycota</taxon>
        <taxon>Pezizomycotina</taxon>
        <taxon>Eurotiomycetes</taxon>
        <taxon>Eurotiomycetidae</taxon>
        <taxon>Eurotiales</taxon>
        <taxon>Aspergillaceae</taxon>
        <taxon>Aspergillus</taxon>
        <taxon>Aspergillus subgen. Circumdati</taxon>
    </lineage>
</organism>
<dbReference type="GO" id="GO:0016020">
    <property type="term" value="C:membrane"/>
    <property type="evidence" value="ECO:0007669"/>
    <property type="project" value="UniProtKB-SubCell"/>
</dbReference>
<evidence type="ECO:0000313" key="8">
    <source>
        <dbReference type="EMBL" id="KAE8163274.1"/>
    </source>
</evidence>
<feature type="transmembrane region" description="Helical" evidence="6">
    <location>
        <begin position="150"/>
        <end position="170"/>
    </location>
</feature>
<evidence type="ECO:0000256" key="5">
    <source>
        <dbReference type="ARBA" id="ARBA00023136"/>
    </source>
</evidence>
<dbReference type="Pfam" id="PF01490">
    <property type="entry name" value="Aa_trans"/>
    <property type="match status" value="1"/>
</dbReference>
<feature type="transmembrane region" description="Helical" evidence="6">
    <location>
        <begin position="380"/>
        <end position="400"/>
    </location>
</feature>